<dbReference type="Proteomes" id="UP000585474">
    <property type="component" value="Unassembled WGS sequence"/>
</dbReference>
<proteinExistence type="predicted"/>
<accession>A0A7J0F3G9</accession>
<evidence type="ECO:0000313" key="3">
    <source>
        <dbReference type="Proteomes" id="UP000585474"/>
    </source>
</evidence>
<sequence>MQPLSQSHYMNQDQVPSHIEYSSSLRKEKKVLRMDYKRVLCKDSLPSVKERAASTTDSLPFLLAPSVNTAAISQAGVTLTPELIASLASLLPASAKPSGYETSQLPLGSSSTRPLLPRSSELDTGLLPQGWKHDCPGTEQTGHALHQVENQFNPQLQTFATSLNTSSNAPVGVTGNSQVQDPAFHLPQQAAVSSRTLSTFGIPSQSGNLVGFPQFNQEHMYEVPQNPQNGFGMARGADSLHSYGPLLISKVRNLQSAPSGANQGTSEVEIDKSHRYQSTLQLAANLLLLQVQQQQLKQQQQETSTQAGQDSENH</sequence>
<protein>
    <submittedName>
        <fullName evidence="2">RNA binding protein</fullName>
    </submittedName>
</protein>
<gene>
    <name evidence="2" type="ORF">Acr_08g0011750</name>
</gene>
<dbReference type="AlphaFoldDB" id="A0A7J0F3G9"/>
<reference evidence="2 3" key="1">
    <citation type="submission" date="2019-07" db="EMBL/GenBank/DDBJ databases">
        <title>De Novo Assembly of kiwifruit Actinidia rufa.</title>
        <authorList>
            <person name="Sugita-Konishi S."/>
            <person name="Sato K."/>
            <person name="Mori E."/>
            <person name="Abe Y."/>
            <person name="Kisaki G."/>
            <person name="Hamano K."/>
            <person name="Suezawa K."/>
            <person name="Otani M."/>
            <person name="Fukuda T."/>
            <person name="Manabe T."/>
            <person name="Gomi K."/>
            <person name="Tabuchi M."/>
            <person name="Akimitsu K."/>
            <person name="Kataoka I."/>
        </authorList>
    </citation>
    <scope>NUCLEOTIDE SEQUENCE [LARGE SCALE GENOMIC DNA]</scope>
    <source>
        <strain evidence="3">cv. Fuchu</strain>
    </source>
</reference>
<evidence type="ECO:0000313" key="2">
    <source>
        <dbReference type="EMBL" id="GFY92779.1"/>
    </source>
</evidence>
<comment type="caution">
    <text evidence="2">The sequence shown here is derived from an EMBL/GenBank/DDBJ whole genome shotgun (WGS) entry which is preliminary data.</text>
</comment>
<dbReference type="EMBL" id="BJWL01000008">
    <property type="protein sequence ID" value="GFY92779.1"/>
    <property type="molecule type" value="Genomic_DNA"/>
</dbReference>
<feature type="region of interest" description="Disordered" evidence="1">
    <location>
        <begin position="1"/>
        <end position="21"/>
    </location>
</feature>
<feature type="region of interest" description="Disordered" evidence="1">
    <location>
        <begin position="294"/>
        <end position="314"/>
    </location>
</feature>
<name>A0A7J0F3G9_9ERIC</name>
<organism evidence="2 3">
    <name type="scientific">Actinidia rufa</name>
    <dbReference type="NCBI Taxonomy" id="165716"/>
    <lineage>
        <taxon>Eukaryota</taxon>
        <taxon>Viridiplantae</taxon>
        <taxon>Streptophyta</taxon>
        <taxon>Embryophyta</taxon>
        <taxon>Tracheophyta</taxon>
        <taxon>Spermatophyta</taxon>
        <taxon>Magnoliopsida</taxon>
        <taxon>eudicotyledons</taxon>
        <taxon>Gunneridae</taxon>
        <taxon>Pentapetalae</taxon>
        <taxon>asterids</taxon>
        <taxon>Ericales</taxon>
        <taxon>Actinidiaceae</taxon>
        <taxon>Actinidia</taxon>
    </lineage>
</organism>
<keyword evidence="3" id="KW-1185">Reference proteome</keyword>
<dbReference type="OrthoDB" id="10610158at2759"/>
<evidence type="ECO:0000256" key="1">
    <source>
        <dbReference type="SAM" id="MobiDB-lite"/>
    </source>
</evidence>